<evidence type="ECO:0000256" key="1">
    <source>
        <dbReference type="SAM" id="SignalP"/>
    </source>
</evidence>
<protein>
    <submittedName>
        <fullName evidence="2 3">Uncharacterized protein</fullName>
    </submittedName>
</protein>
<gene>
    <name evidence="3" type="primary">6050550</name>
    <name evidence="2" type="ORF">CpipJ_CPIJ016792</name>
</gene>
<evidence type="ECO:0000313" key="2">
    <source>
        <dbReference type="EMBL" id="EDS44489.1"/>
    </source>
</evidence>
<reference evidence="3" key="2">
    <citation type="submission" date="2021-02" db="UniProtKB">
        <authorList>
            <consortium name="EnsemblMetazoa"/>
        </authorList>
    </citation>
    <scope>IDENTIFICATION</scope>
    <source>
        <strain evidence="3">JHB</strain>
    </source>
</reference>
<dbReference type="InParanoid" id="B0XBW0"/>
<accession>B0XBW0</accession>
<sequence>MAKFSLLLLLMLASIAAIDSKSSILRKRTCKLVGNGLWGNHRVQRSSNSKT</sequence>
<dbReference type="KEGG" id="cqu:CpipJ_CPIJ016792"/>
<dbReference type="Proteomes" id="UP000002320">
    <property type="component" value="Unassembled WGS sequence"/>
</dbReference>
<dbReference type="AlphaFoldDB" id="B0XBW0"/>
<keyword evidence="4" id="KW-1185">Reference proteome</keyword>
<keyword evidence="1" id="KW-0732">Signal</keyword>
<name>B0XBW0_CULQU</name>
<dbReference type="HOGENOM" id="CLU_3108459_0_0_1"/>
<feature type="chain" id="PRO_5014567281" evidence="1">
    <location>
        <begin position="18"/>
        <end position="51"/>
    </location>
</feature>
<reference evidence="2" key="1">
    <citation type="submission" date="2007-03" db="EMBL/GenBank/DDBJ databases">
        <title>Annotation of Culex pipiens quinquefasciatus.</title>
        <authorList>
            <consortium name="The Broad Institute Genome Sequencing Platform"/>
            <person name="Atkinson P.W."/>
            <person name="Hemingway J."/>
            <person name="Christensen B.M."/>
            <person name="Higgs S."/>
            <person name="Kodira C."/>
            <person name="Hannick L."/>
            <person name="Megy K."/>
            <person name="O'Leary S."/>
            <person name="Pearson M."/>
            <person name="Haas B.J."/>
            <person name="Mauceli E."/>
            <person name="Wortman J.R."/>
            <person name="Lee N.H."/>
            <person name="Guigo R."/>
            <person name="Stanke M."/>
            <person name="Alvarado L."/>
            <person name="Amedeo P."/>
            <person name="Antoine C.H."/>
            <person name="Arensburger P."/>
            <person name="Bidwell S.L."/>
            <person name="Crawford M."/>
            <person name="Camaro F."/>
            <person name="Devon K."/>
            <person name="Engels R."/>
            <person name="Hammond M."/>
            <person name="Howarth C."/>
            <person name="Koehrsen M."/>
            <person name="Lawson D."/>
            <person name="Montgomery P."/>
            <person name="Nene V."/>
            <person name="Nusbaum C."/>
            <person name="Puiu D."/>
            <person name="Romero-Severson J."/>
            <person name="Severson D.W."/>
            <person name="Shumway M."/>
            <person name="Sisk P."/>
            <person name="Stolte C."/>
            <person name="Zeng Q."/>
            <person name="Eisenstadt E."/>
            <person name="Fraser-Liggett C."/>
            <person name="Strausberg R."/>
            <person name="Galagan J."/>
            <person name="Birren B."/>
            <person name="Collins F.H."/>
        </authorList>
    </citation>
    <scope>NUCLEOTIDE SEQUENCE [LARGE SCALE GENOMIC DNA]</scope>
    <source>
        <strain evidence="2">JHB</strain>
    </source>
</reference>
<dbReference type="EnsemblMetazoa" id="CPIJ016792-RA">
    <property type="protein sequence ID" value="CPIJ016792-PA"/>
    <property type="gene ID" value="CPIJ016792"/>
</dbReference>
<organism>
    <name type="scientific">Culex quinquefasciatus</name>
    <name type="common">Southern house mosquito</name>
    <name type="synonym">Culex pungens</name>
    <dbReference type="NCBI Taxonomy" id="7176"/>
    <lineage>
        <taxon>Eukaryota</taxon>
        <taxon>Metazoa</taxon>
        <taxon>Ecdysozoa</taxon>
        <taxon>Arthropoda</taxon>
        <taxon>Hexapoda</taxon>
        <taxon>Insecta</taxon>
        <taxon>Pterygota</taxon>
        <taxon>Neoptera</taxon>
        <taxon>Endopterygota</taxon>
        <taxon>Diptera</taxon>
        <taxon>Nematocera</taxon>
        <taxon>Culicoidea</taxon>
        <taxon>Culicidae</taxon>
        <taxon>Culicinae</taxon>
        <taxon>Culicini</taxon>
        <taxon>Culex</taxon>
        <taxon>Culex</taxon>
    </lineage>
</organism>
<dbReference type="VEuPathDB" id="VectorBase:CPIJ016792"/>
<proteinExistence type="predicted"/>
<evidence type="ECO:0000313" key="3">
    <source>
        <dbReference type="EnsemblMetazoa" id="CPIJ016792-PA"/>
    </source>
</evidence>
<dbReference type="EMBL" id="DS232657">
    <property type="protein sequence ID" value="EDS44489.1"/>
    <property type="molecule type" value="Genomic_DNA"/>
</dbReference>
<feature type="signal peptide" evidence="1">
    <location>
        <begin position="1"/>
        <end position="17"/>
    </location>
</feature>
<evidence type="ECO:0000313" key="4">
    <source>
        <dbReference type="Proteomes" id="UP000002320"/>
    </source>
</evidence>